<dbReference type="SUPFAM" id="SSF48230">
    <property type="entry name" value="Chondroitin AC/alginate lyase"/>
    <property type="match status" value="1"/>
</dbReference>
<gene>
    <name evidence="4" type="ORF">G1H11_03205</name>
</gene>
<dbReference type="InterPro" id="IPR036116">
    <property type="entry name" value="FN3_sf"/>
</dbReference>
<dbReference type="EMBL" id="JAAGOB010000002">
    <property type="protein sequence ID" value="NED94313.1"/>
    <property type="molecule type" value="Genomic_DNA"/>
</dbReference>
<keyword evidence="5" id="KW-1185">Reference proteome</keyword>
<dbReference type="SMART" id="SM00060">
    <property type="entry name" value="FN3"/>
    <property type="match status" value="4"/>
</dbReference>
<dbReference type="InterPro" id="IPR013783">
    <property type="entry name" value="Ig-like_fold"/>
</dbReference>
<feature type="domain" description="Fibronectin type-III" evidence="3">
    <location>
        <begin position="789"/>
        <end position="872"/>
    </location>
</feature>
<dbReference type="Proteomes" id="UP000469185">
    <property type="component" value="Unassembled WGS sequence"/>
</dbReference>
<reference evidence="4 5" key="1">
    <citation type="submission" date="2020-02" db="EMBL/GenBank/DDBJ databases">
        <authorList>
            <person name="Li X.-J."/>
            <person name="Feng X.-M."/>
        </authorList>
    </citation>
    <scope>NUCLEOTIDE SEQUENCE [LARGE SCALE GENOMIC DNA]</scope>
    <source>
        <strain evidence="4 5">CGMCC 4.7225</strain>
    </source>
</reference>
<dbReference type="Gene3D" id="2.60.120.260">
    <property type="entry name" value="Galactose-binding domain-like"/>
    <property type="match status" value="1"/>
</dbReference>
<dbReference type="GO" id="GO:0000272">
    <property type="term" value="P:polysaccharide catabolic process"/>
    <property type="evidence" value="ECO:0007669"/>
    <property type="project" value="UniProtKB-KW"/>
</dbReference>
<proteinExistence type="predicted"/>
<dbReference type="Gene3D" id="1.50.10.100">
    <property type="entry name" value="Chondroitin AC/alginate lyase"/>
    <property type="match status" value="1"/>
</dbReference>
<dbReference type="Gene3D" id="2.60.40.10">
    <property type="entry name" value="Immunoglobulins"/>
    <property type="match status" value="4"/>
</dbReference>
<dbReference type="CDD" id="cd00063">
    <property type="entry name" value="FN3"/>
    <property type="match status" value="2"/>
</dbReference>
<keyword evidence="2" id="KW-0119">Carbohydrate metabolism</keyword>
<accession>A0A6N9YH34</accession>
<keyword evidence="1" id="KW-0326">Glycosidase</keyword>
<keyword evidence="2" id="KW-0624">Polysaccharide degradation</keyword>
<dbReference type="InterPro" id="IPR003961">
    <property type="entry name" value="FN3_dom"/>
</dbReference>
<evidence type="ECO:0000256" key="1">
    <source>
        <dbReference type="ARBA" id="ARBA00023295"/>
    </source>
</evidence>
<dbReference type="PANTHER" id="PTHR47135">
    <property type="entry name" value="FIBRONECTIN TYPE III DOMAIN-CONTAINING PROTEIN 7"/>
    <property type="match status" value="1"/>
</dbReference>
<dbReference type="PANTHER" id="PTHR47135:SF1">
    <property type="entry name" value="FIBRONECTIN TYPE III DOMAIN-CONTAINING PROTEIN 7"/>
    <property type="match status" value="1"/>
</dbReference>
<keyword evidence="1" id="KW-0378">Hydrolase</keyword>
<protein>
    <recommendedName>
        <fullName evidence="3">Fibronectin type-III domain-containing protein</fullName>
    </recommendedName>
</protein>
<dbReference type="SUPFAM" id="SSF49265">
    <property type="entry name" value="Fibronectin type III"/>
    <property type="match status" value="2"/>
</dbReference>
<evidence type="ECO:0000256" key="2">
    <source>
        <dbReference type="ARBA" id="ARBA00023326"/>
    </source>
</evidence>
<evidence type="ECO:0000313" key="4">
    <source>
        <dbReference type="EMBL" id="NED94313.1"/>
    </source>
</evidence>
<comment type="caution">
    <text evidence="4">The sequence shown here is derived from an EMBL/GenBank/DDBJ whole genome shotgun (WGS) entry which is preliminary data.</text>
</comment>
<dbReference type="PROSITE" id="PS50853">
    <property type="entry name" value="FN3"/>
    <property type="match status" value="2"/>
</dbReference>
<dbReference type="RefSeq" id="WP_163816047.1">
    <property type="nucleotide sequence ID" value="NZ_JAAGOB010000002.1"/>
</dbReference>
<name>A0A6N9YH34_9ACTN</name>
<sequence>MAGLAATVVTGALLGPVQAASPPLVPGESVGQDPDEEWWEGITIPTEGVLPDQEIHPSQYVDAEGVEVLRARVEGDAPDPHGHYAMAWNRLIEDADAAAEAGVVDPSDNVKTKAAKATAFAWLITREQRYLDAAVANLRAAYDTIIPTDQYVAQQMTNYALAYDWIAADIGADDDAAIRTAVKRGADWLYTYLEDEGVRSHNHRSKAGAALGSWALAFSADADAQAYLDRSLENMNRVFRYMFTKDGIYRDGSGYYWIFTIINSTPFMWQYRNASGVDLFPALQPAFEWQLKTVNPKGLQPPLDDGWYKVTWLNTVAAAYADTPTELSSTGTLGELFQWQFFSSDLAAARYPDDWTGARDQFYGWPEEIALYDSTIDEVAPDEGTGTIDMNEGPRGGDTIFRSDWRMGDAATRWGYFGGTAMSNNHDHADGLQFLIEAENAVLARDNGYGPRRFSGRNEWKGPEHHNVVTADGAAVGDPTPTRGFLSGSVFGFAEKAAAYWNDQDASHTRAVAFPGSDYFVVLDRMESAEPKTWDAYWHVRGDLSGAANRRTWTTEDGPWGDAARLHALTVPSDTELRTVDDQFNPYGTGTDTGFEGYPDPSTDVEETTGLRLTQEGTDAQLLSVLVPSSVDGAAPRLEDLGTDDVLAARVSADDYVDTVVAPRSGSSASAGGLDVEAGLGWVRTTGGALTGFAVHDGESASWNGVSLVEASSPLTLSADVTDPTRHVIEIAPVDGDVQVDLAASPGRELTGATFDGEPVAAEIVDGRVMVKVTGGGELVFSYGAPDAAPGTPAGLAGTGYAGAVELSWDPVPTATSYQVLRRGQRIAEVTTPSYEDPDVSDGMTYPYRVVAVNERGSGRPSSAVTVRAGLGEPAAPTGLAGTASHRLVELSWLPVRDASSYDILRAEAGGEPEPVAEGVTAAEWSDTTVANGVTYRYAVRAVNAAGNGALSDVVELTPSTTPPDTPQGVTVGRAPGEVTLAWADVPRAESYQVWRAGLTSGDFTVVAATGDPWWTDTDVIDGTGYAYRVVAENDAGASEASPAVTAVPGCTLTHGVGPEGAVIEAERYSGRSGEYQLVDDLARFGGRVAEVPRGSEYKNNPDLWGRYDLEVEEAGRYYVAVLGYGESGSNDSVHLSVDDSTPTTVNLSVGEWFYRQSPIGFDLEEGFHTLLISSREDGARVDRFVIYPASGIPDSVRFSETWTLPSDPGCGDGAGEPSVPEAVTSSTATVTNDGVRLAWSGSRLAESYTVLRDGDVVATGLTATRWTDSGTSGTASYSIIASNAVGESPPSPVVTGG</sequence>
<evidence type="ECO:0000259" key="3">
    <source>
        <dbReference type="PROSITE" id="PS50853"/>
    </source>
</evidence>
<dbReference type="GO" id="GO:0016798">
    <property type="term" value="F:hydrolase activity, acting on glycosyl bonds"/>
    <property type="evidence" value="ECO:0007669"/>
    <property type="project" value="UniProtKB-KW"/>
</dbReference>
<evidence type="ECO:0000313" key="5">
    <source>
        <dbReference type="Proteomes" id="UP000469185"/>
    </source>
</evidence>
<dbReference type="InterPro" id="IPR008929">
    <property type="entry name" value="Chondroitin_lyas"/>
</dbReference>
<feature type="domain" description="Fibronectin type-III" evidence="3">
    <location>
        <begin position="873"/>
        <end position="965"/>
    </location>
</feature>
<dbReference type="Gene3D" id="2.70.98.70">
    <property type="match status" value="1"/>
</dbReference>
<organism evidence="4 5">
    <name type="scientific">Phytoactinopolyspora alkaliphila</name>
    <dbReference type="NCBI Taxonomy" id="1783498"/>
    <lineage>
        <taxon>Bacteria</taxon>
        <taxon>Bacillati</taxon>
        <taxon>Actinomycetota</taxon>
        <taxon>Actinomycetes</taxon>
        <taxon>Jiangellales</taxon>
        <taxon>Jiangellaceae</taxon>
        <taxon>Phytoactinopolyspora</taxon>
    </lineage>
</organism>